<protein>
    <submittedName>
        <fullName evidence="2">Anti-anti-sigma regulatory factor (Antagonist of anti-sigma factor)</fullName>
    </submittedName>
</protein>
<dbReference type="PANTHER" id="PTHR33495">
    <property type="entry name" value="ANTI-SIGMA FACTOR ANTAGONIST TM_1081-RELATED-RELATED"/>
    <property type="match status" value="1"/>
</dbReference>
<accession>M5RBC4</accession>
<dbReference type="EMBL" id="ANOG01000926">
    <property type="protein sequence ID" value="EMI16685.1"/>
    <property type="molecule type" value="Genomic_DNA"/>
</dbReference>
<dbReference type="SUPFAM" id="SSF52091">
    <property type="entry name" value="SpoIIaa-like"/>
    <property type="match status" value="1"/>
</dbReference>
<feature type="domain" description="STAS" evidence="1">
    <location>
        <begin position="92"/>
        <end position="171"/>
    </location>
</feature>
<dbReference type="Pfam" id="PF01740">
    <property type="entry name" value="STAS"/>
    <property type="match status" value="1"/>
</dbReference>
<evidence type="ECO:0000313" key="3">
    <source>
        <dbReference type="Proteomes" id="UP000011991"/>
    </source>
</evidence>
<reference evidence="2 3" key="1">
    <citation type="journal article" date="2013" name="Mar. Genomics">
        <title>Expression of sulfatases in Rhodopirellula baltica and the diversity of sulfatases in the genus Rhodopirellula.</title>
        <authorList>
            <person name="Wegner C.E."/>
            <person name="Richter-Heitmann T."/>
            <person name="Klindworth A."/>
            <person name="Klockow C."/>
            <person name="Richter M."/>
            <person name="Achstetter T."/>
            <person name="Glockner F.O."/>
            <person name="Harder J."/>
        </authorList>
    </citation>
    <scope>NUCLEOTIDE SEQUENCE [LARGE SCALE GENOMIC DNA]</scope>
    <source>
        <strain evidence="2 3">SM1</strain>
    </source>
</reference>
<evidence type="ECO:0000259" key="1">
    <source>
        <dbReference type="PROSITE" id="PS50801"/>
    </source>
</evidence>
<organism evidence="2 3">
    <name type="scientific">Rhodopirellula maiorica SM1</name>
    <dbReference type="NCBI Taxonomy" id="1265738"/>
    <lineage>
        <taxon>Bacteria</taxon>
        <taxon>Pseudomonadati</taxon>
        <taxon>Planctomycetota</taxon>
        <taxon>Planctomycetia</taxon>
        <taxon>Pirellulales</taxon>
        <taxon>Pirellulaceae</taxon>
        <taxon>Novipirellula</taxon>
    </lineage>
</organism>
<proteinExistence type="predicted"/>
<dbReference type="CDD" id="cd07043">
    <property type="entry name" value="STAS_anti-anti-sigma_factors"/>
    <property type="match status" value="1"/>
</dbReference>
<name>M5RBC4_9BACT</name>
<comment type="caution">
    <text evidence="2">The sequence shown here is derived from an EMBL/GenBank/DDBJ whole genome shotgun (WGS) entry which is preliminary data.</text>
</comment>
<dbReference type="PROSITE" id="PS50801">
    <property type="entry name" value="STAS"/>
    <property type="match status" value="1"/>
</dbReference>
<sequence length="178" mass="19763">MQRMKKSSADAIRLIAFPRRLLGVGELPAAVSADNLLGETVTGREPAFPFPILRKHCMSAITTQVVNDILLVGFTDSKILDSQRIEQVGRELQESVPQAVHKKMLLNFRGVSFMSSAMITKLVMLNKSCKAQGVGLKFCEVSPNVMEVFKITKLNKLFDIQEGEEKAMASFDKKGWFG</sequence>
<keyword evidence="3" id="KW-1185">Reference proteome</keyword>
<gene>
    <name evidence="2" type="ORF">RMSM_06382</name>
</gene>
<dbReference type="InterPro" id="IPR002645">
    <property type="entry name" value="STAS_dom"/>
</dbReference>
<dbReference type="InterPro" id="IPR036513">
    <property type="entry name" value="STAS_dom_sf"/>
</dbReference>
<dbReference type="Gene3D" id="3.30.750.24">
    <property type="entry name" value="STAS domain"/>
    <property type="match status" value="1"/>
</dbReference>
<dbReference type="PATRIC" id="fig|1265738.3.peg.6362"/>
<dbReference type="AlphaFoldDB" id="M5RBC4"/>
<dbReference type="Proteomes" id="UP000011991">
    <property type="component" value="Unassembled WGS sequence"/>
</dbReference>
<dbReference type="GO" id="GO:0043856">
    <property type="term" value="F:anti-sigma factor antagonist activity"/>
    <property type="evidence" value="ECO:0007669"/>
    <property type="project" value="TreeGrafter"/>
</dbReference>
<dbReference type="PANTHER" id="PTHR33495:SF2">
    <property type="entry name" value="ANTI-SIGMA FACTOR ANTAGONIST TM_1081-RELATED"/>
    <property type="match status" value="1"/>
</dbReference>
<evidence type="ECO:0000313" key="2">
    <source>
        <dbReference type="EMBL" id="EMI16685.1"/>
    </source>
</evidence>